<gene>
    <name evidence="1" type="ordered locus">Cthe_0527</name>
</gene>
<keyword evidence="2" id="KW-1185">Reference proteome</keyword>
<proteinExistence type="predicted"/>
<protein>
    <submittedName>
        <fullName evidence="1">Uncharacterized protein</fullName>
    </submittedName>
</protein>
<reference evidence="1 2" key="2">
    <citation type="journal article" date="2013" name="Biotechnol. Biofuels">
        <title>Global transcriptome analysis of Clostridium thermocellum ATCC 27405 during growth on dilute acid pretreated Populus and switchgrass.</title>
        <authorList>
            <person name="Wilson C.M."/>
            <person name="Rodriguez M.Jr."/>
            <person name="Johnson C.M."/>
            <person name="Martin S.L."/>
            <person name="Chu T.M."/>
            <person name="Wolfinger R.D."/>
            <person name="Hauser L.J."/>
            <person name="Land M.L."/>
            <person name="Klingeman D.M."/>
            <person name="Syed M.H."/>
            <person name="Ragauskas A.J."/>
            <person name="Tschaplinski T.J."/>
            <person name="Mielenz J.R."/>
            <person name="Brown S.D."/>
        </authorList>
    </citation>
    <scope>NUCLEOTIDE SEQUENCE [LARGE SCALE GENOMIC DNA]</scope>
    <source>
        <strain evidence="2">ATCC 27405 / DSM 1237 / JCM 9322 / NBRC 103400 / NCIMB 10682 / NRRL B-4536 / VPI 7372</strain>
    </source>
</reference>
<name>A3DCT5_ACET2</name>
<dbReference type="KEGG" id="cth:Cthe_0527"/>
<dbReference type="RefSeq" id="WP_011837862.1">
    <property type="nucleotide sequence ID" value="NC_009012.1"/>
</dbReference>
<evidence type="ECO:0000313" key="2">
    <source>
        <dbReference type="Proteomes" id="UP000002145"/>
    </source>
</evidence>
<organism evidence="1 2">
    <name type="scientific">Acetivibrio thermocellus (strain ATCC 27405 / DSM 1237 / JCM 9322 / NBRC 103400 / NCIMB 10682 / NRRL B-4536 / VPI 7372)</name>
    <name type="common">Clostridium thermocellum</name>
    <dbReference type="NCBI Taxonomy" id="203119"/>
    <lineage>
        <taxon>Bacteria</taxon>
        <taxon>Bacillati</taxon>
        <taxon>Bacillota</taxon>
        <taxon>Clostridia</taxon>
        <taxon>Eubacteriales</taxon>
        <taxon>Oscillospiraceae</taxon>
        <taxon>Acetivibrio</taxon>
    </lineage>
</organism>
<dbReference type="AlphaFoldDB" id="A3DCT5"/>
<dbReference type="OrthoDB" id="1655135at2"/>
<reference evidence="2" key="1">
    <citation type="submission" date="2007-02" db="EMBL/GenBank/DDBJ databases">
        <title>Complete sequence of Clostridium thermocellum ATCC 27405.</title>
        <authorList>
            <consortium name="US DOE Joint Genome Institute"/>
            <person name="Copeland A."/>
            <person name="Lucas S."/>
            <person name="Lapidus A."/>
            <person name="Barry K."/>
            <person name="Detter J.C."/>
            <person name="Glavina del Rio T."/>
            <person name="Hammon N."/>
            <person name="Israni S."/>
            <person name="Dalin E."/>
            <person name="Tice H."/>
            <person name="Pitluck S."/>
            <person name="Chertkov O."/>
            <person name="Brettin T."/>
            <person name="Bruce D."/>
            <person name="Han C."/>
            <person name="Tapia R."/>
            <person name="Gilna P."/>
            <person name="Schmutz J."/>
            <person name="Larimer F."/>
            <person name="Land M."/>
            <person name="Hauser L."/>
            <person name="Kyrpides N."/>
            <person name="Mikhailova N."/>
            <person name="Wu J.H.D."/>
            <person name="Newcomb M."/>
            <person name="Richardson P."/>
        </authorList>
    </citation>
    <scope>NUCLEOTIDE SEQUENCE [LARGE SCALE GENOMIC DNA]</scope>
    <source>
        <strain evidence="2">ATCC 27405 / DSM 1237 / JCM 9322 / NBRC 103400 / NCIMB 10682 / NRRL B-4536 / VPI 7372</strain>
    </source>
</reference>
<evidence type="ECO:0000313" key="1">
    <source>
        <dbReference type="EMBL" id="ABN51764.1"/>
    </source>
</evidence>
<dbReference type="Proteomes" id="UP000002145">
    <property type="component" value="Chromosome"/>
</dbReference>
<sequence>MVKNRAYYKELYKDYPDLVTLEQFRQMLGSIGDTTARKLIRANRVKHFYIRGSYLIPKKSVIDYVLSDHYAEYKHSLKVQV</sequence>
<accession>A3DCT5</accession>
<dbReference type="eggNOG" id="ENOG5032VWZ">
    <property type="taxonomic scope" value="Bacteria"/>
</dbReference>
<dbReference type="GeneID" id="35802909"/>
<dbReference type="EMBL" id="CP000568">
    <property type="protein sequence ID" value="ABN51764.1"/>
    <property type="molecule type" value="Genomic_DNA"/>
</dbReference>
<dbReference type="HOGENOM" id="CLU_140176_16_0_9"/>